<feature type="transmembrane region" description="Helical" evidence="1">
    <location>
        <begin position="226"/>
        <end position="248"/>
    </location>
</feature>
<dbReference type="RefSeq" id="WP_199384477.1">
    <property type="nucleotide sequence ID" value="NZ_JAEMHM010000009.1"/>
</dbReference>
<evidence type="ECO:0000256" key="1">
    <source>
        <dbReference type="SAM" id="Phobius"/>
    </source>
</evidence>
<keyword evidence="1" id="KW-0812">Transmembrane</keyword>
<dbReference type="AlphaFoldDB" id="A0A8J7JG71"/>
<dbReference type="InterPro" id="IPR038765">
    <property type="entry name" value="Papain-like_cys_pep_sf"/>
</dbReference>
<keyword evidence="4" id="KW-1185">Reference proteome</keyword>
<feature type="transmembrane region" description="Helical" evidence="1">
    <location>
        <begin position="6"/>
        <end position="24"/>
    </location>
</feature>
<dbReference type="Proteomes" id="UP000636888">
    <property type="component" value="Unassembled WGS sequence"/>
</dbReference>
<name>A0A8J7JG71_9BACT</name>
<organism evidence="3 4">
    <name type="scientific">Geomesophilobacter sediminis</name>
    <dbReference type="NCBI Taxonomy" id="2798584"/>
    <lineage>
        <taxon>Bacteria</taxon>
        <taxon>Pseudomonadati</taxon>
        <taxon>Thermodesulfobacteriota</taxon>
        <taxon>Desulfuromonadia</taxon>
        <taxon>Geobacterales</taxon>
        <taxon>Geobacteraceae</taxon>
        <taxon>Geomesophilobacter</taxon>
    </lineage>
</organism>
<keyword evidence="1" id="KW-0472">Membrane</keyword>
<gene>
    <name evidence="3" type="ORF">JFN93_12785</name>
</gene>
<feature type="domain" description="Transglutaminase-like" evidence="2">
    <location>
        <begin position="76"/>
        <end position="130"/>
    </location>
</feature>
<dbReference type="EMBL" id="JAEMHM010000009">
    <property type="protein sequence ID" value="MBJ6725589.1"/>
    <property type="molecule type" value="Genomic_DNA"/>
</dbReference>
<protein>
    <submittedName>
        <fullName evidence="3">Transglutaminase domain-containing protein</fullName>
    </submittedName>
</protein>
<proteinExistence type="predicted"/>
<evidence type="ECO:0000259" key="2">
    <source>
        <dbReference type="Pfam" id="PF01841"/>
    </source>
</evidence>
<sequence>MTADTCVHLAVGVAIAGLGIDWMLEQARLRRFIETLGPLPHDPCALVLALADQLARRPHPPDVPYLTALLGPLGATASSIIQKGGCCSGTSRLFILALRRFGIPAYQITLHHQTGRAQHCLVEVNLQDRRLIVDPVYGLYYTDARRNPIGLEDLQAGVAVEFYSVGGGVKTGYPSGNYYEFDFKMTKTANWTKSHIRKFAYFILRSVTNGTIDRFRVPYLLEWPQVLLALILVVTLVAWNLVMCLWIRL</sequence>
<accession>A0A8J7JG71</accession>
<dbReference type="SUPFAM" id="SSF54001">
    <property type="entry name" value="Cysteine proteinases"/>
    <property type="match status" value="1"/>
</dbReference>
<dbReference type="InterPro" id="IPR002931">
    <property type="entry name" value="Transglutaminase-like"/>
</dbReference>
<comment type="caution">
    <text evidence="3">The sequence shown here is derived from an EMBL/GenBank/DDBJ whole genome shotgun (WGS) entry which is preliminary data.</text>
</comment>
<keyword evidence="1" id="KW-1133">Transmembrane helix</keyword>
<evidence type="ECO:0000313" key="4">
    <source>
        <dbReference type="Proteomes" id="UP000636888"/>
    </source>
</evidence>
<dbReference type="Pfam" id="PF01841">
    <property type="entry name" value="Transglut_core"/>
    <property type="match status" value="1"/>
</dbReference>
<evidence type="ECO:0000313" key="3">
    <source>
        <dbReference type="EMBL" id="MBJ6725589.1"/>
    </source>
</evidence>
<reference evidence="3" key="1">
    <citation type="submission" date="2020-12" db="EMBL/GenBank/DDBJ databases">
        <title>Geomonas sp. Red875, isolated from river sediment.</title>
        <authorList>
            <person name="Xu Z."/>
            <person name="Zhang Z."/>
            <person name="Masuda Y."/>
            <person name="Itoh H."/>
            <person name="Senoo K."/>
        </authorList>
    </citation>
    <scope>NUCLEOTIDE SEQUENCE</scope>
    <source>
        <strain evidence="3">Red875</strain>
    </source>
</reference>